<dbReference type="EMBL" id="MVGR01000004">
    <property type="protein sequence ID" value="OPF18216.1"/>
    <property type="molecule type" value="Genomic_DNA"/>
</dbReference>
<dbReference type="InterPro" id="IPR001570">
    <property type="entry name" value="Peptidase_M4_C_domain"/>
</dbReference>
<comment type="caution">
    <text evidence="8">The sequence shown here is derived from an EMBL/GenBank/DDBJ whole genome shotgun (WGS) entry which is preliminary data.</text>
</comment>
<name>A0A1V4BUU8_MICAE</name>
<reference evidence="8 9" key="1">
    <citation type="submission" date="2017-02" db="EMBL/GenBank/DDBJ databases">
        <title>Genome sequence of Microcystis aeruginosa KW.</title>
        <authorList>
            <person name="Oh H.-M."/>
            <person name="Ahn C.-Y."/>
            <person name="Jeong H."/>
            <person name="Srivastava A."/>
            <person name="Lee H.-G."/>
            <person name="Kang S.-R."/>
        </authorList>
    </citation>
    <scope>NUCLEOTIDE SEQUENCE [LARGE SCALE GENOMIC DNA]</scope>
    <source>
        <strain evidence="8 9">KW</strain>
    </source>
</reference>
<dbReference type="GO" id="GO:0006508">
    <property type="term" value="P:proteolysis"/>
    <property type="evidence" value="ECO:0007669"/>
    <property type="project" value="UniProtKB-KW"/>
</dbReference>
<keyword evidence="6" id="KW-0472">Membrane</keyword>
<evidence type="ECO:0000313" key="8">
    <source>
        <dbReference type="EMBL" id="OPF18216.1"/>
    </source>
</evidence>
<dbReference type="GO" id="GO:0004222">
    <property type="term" value="F:metalloendopeptidase activity"/>
    <property type="evidence" value="ECO:0007669"/>
    <property type="project" value="InterPro"/>
</dbReference>
<feature type="domain" description="Peptidase M4 C-terminal" evidence="7">
    <location>
        <begin position="494"/>
        <end position="677"/>
    </location>
</feature>
<dbReference type="AlphaFoldDB" id="A0A1V4BUU8"/>
<evidence type="ECO:0000256" key="3">
    <source>
        <dbReference type="ARBA" id="ARBA00022833"/>
    </source>
</evidence>
<organism evidence="8 9">
    <name type="scientific">Microcystis aeruginosa KW</name>
    <dbReference type="NCBI Taxonomy" id="1960155"/>
    <lineage>
        <taxon>Bacteria</taxon>
        <taxon>Bacillati</taxon>
        <taxon>Cyanobacteriota</taxon>
        <taxon>Cyanophyceae</taxon>
        <taxon>Oscillatoriophycideae</taxon>
        <taxon>Chroococcales</taxon>
        <taxon>Microcystaceae</taxon>
        <taxon>Microcystis</taxon>
    </lineage>
</organism>
<dbReference type="PANTHER" id="PTHR33794:SF1">
    <property type="entry name" value="BACILLOLYSIN"/>
    <property type="match status" value="1"/>
</dbReference>
<gene>
    <name evidence="8" type="ORF">B1L04_15280</name>
</gene>
<keyword evidence="2" id="KW-0378">Hydrolase</keyword>
<evidence type="ECO:0000256" key="1">
    <source>
        <dbReference type="ARBA" id="ARBA00022670"/>
    </source>
</evidence>
<keyword evidence="3" id="KW-0862">Zinc</keyword>
<dbReference type="Pfam" id="PF02868">
    <property type="entry name" value="Peptidase_M4_C"/>
    <property type="match status" value="1"/>
</dbReference>
<dbReference type="SUPFAM" id="SSF55486">
    <property type="entry name" value="Metalloproteases ('zincins'), catalytic domain"/>
    <property type="match status" value="1"/>
</dbReference>
<dbReference type="Gene3D" id="3.10.170.10">
    <property type="match status" value="1"/>
</dbReference>
<dbReference type="RefSeq" id="WP_079209129.1">
    <property type="nucleotide sequence ID" value="NZ_MVGR01000004.1"/>
</dbReference>
<evidence type="ECO:0000256" key="2">
    <source>
        <dbReference type="ARBA" id="ARBA00022801"/>
    </source>
</evidence>
<keyword evidence="6" id="KW-0812">Transmembrane</keyword>
<evidence type="ECO:0000259" key="7">
    <source>
        <dbReference type="Pfam" id="PF02868"/>
    </source>
</evidence>
<evidence type="ECO:0000256" key="6">
    <source>
        <dbReference type="SAM" id="Phobius"/>
    </source>
</evidence>
<keyword evidence="4" id="KW-0482">Metalloprotease</keyword>
<proteinExistence type="predicted"/>
<keyword evidence="6" id="KW-1133">Transmembrane helix</keyword>
<evidence type="ECO:0000256" key="5">
    <source>
        <dbReference type="SAM" id="MobiDB-lite"/>
    </source>
</evidence>
<dbReference type="InterPro" id="IPR050728">
    <property type="entry name" value="Zinc_Metalloprotease_M4"/>
</dbReference>
<keyword evidence="1" id="KW-0645">Protease</keyword>
<dbReference type="Gene3D" id="1.10.390.10">
    <property type="entry name" value="Neutral Protease Domain 2"/>
    <property type="match status" value="1"/>
</dbReference>
<dbReference type="InterPro" id="IPR027268">
    <property type="entry name" value="Peptidase_M4/M1_CTD_sf"/>
</dbReference>
<evidence type="ECO:0000313" key="9">
    <source>
        <dbReference type="Proteomes" id="UP000189835"/>
    </source>
</evidence>
<protein>
    <submittedName>
        <fullName evidence="8">Bacillolysin</fullName>
    </submittedName>
</protein>
<evidence type="ECO:0000256" key="4">
    <source>
        <dbReference type="ARBA" id="ARBA00023049"/>
    </source>
</evidence>
<dbReference type="PANTHER" id="PTHR33794">
    <property type="entry name" value="BACILLOLYSIN"/>
    <property type="match status" value="1"/>
</dbReference>
<feature type="region of interest" description="Disordered" evidence="5">
    <location>
        <begin position="331"/>
        <end position="353"/>
    </location>
</feature>
<feature type="transmembrane region" description="Helical" evidence="6">
    <location>
        <begin position="1075"/>
        <end position="1094"/>
    </location>
</feature>
<dbReference type="Proteomes" id="UP000189835">
    <property type="component" value="Unassembled WGS sequence"/>
</dbReference>
<sequence>MRNITQRQPSLLGQLRELDPNLNIQWDEVRGVASSIRGNLTAPAVAPTNLRAVAEPNSLAFLETYGELLGPPDISRSLRLLRSRTDDLGWVHLEFQQYYYPNGEQPVLRELIQDNAIEVYGSKLAAHFLLDGILREIQSSCWRDIQLDNQIQIGIEELREILTQAVAKAPGSRELQSRLREQGAENFPIMQTPRLVLYPWQGKFLLAWTTYGYGVIDVEDPAGNKTGDQRIELGHIFVDASTGEQFIFAPTRKYQGIETPDTGSGLGVTPLGGPYVSRSLNIVRVDASSTYRLKDTTHDRNIIAYDADANSSWSYPYIYDPLDDGTIPISEDTEGDKTWDRLPANTTDTERRSSQQPEVDAFFFCREAYEWYNALAGSRDGWDNGQYPDPPVPPQLPVRVLTHVYDADSGTSRSVNAFSDFGFTKNGKVIAYLAFFDGDATATCSNPNDSAFDYLAGSKAVVGHEYQHSITDFSFQDGAGNPGLMYVSNTWYAAVHEGLSDVFGCLFAENWFPGLDISSVGLAVRNLAFPRDPNTWANRPYKNNNIACGLSNHNKDHFDDRNLSSFQYDRGTILAHCAYLIGQGGVHQRGSRTPVLIPVYSIGRETINGKDILKAARIWYRSLTVYFSNIGGATGLPGNDENTFRTLRNGCVSAAEDIYGVDSLEHKTTILAFYAVGLHPVGTTYGADVTFLRWGASWWMSRPYIGISSPDWSSVDLFINNGGASEWNALINIIDSTGNPTQYENTVYCRVRNVGDQAAQNVQVKFYYAKVGTPSGWLEVTDKDGNIQVLNIGTLVAGESNFPDSAQNSPPASASVKWYIPPLAAGETVDHFCLKAVVTSDNDVNTYNNEVQSNIAYAPYTPGTPFRLPFIVTNPLDEEIALELKVQGPLPRRWKARILEDTQGIRLKPREERLLNLTIDMPPGEDQQLEHPFDGEVRGKVFGSLSGPFAGTLTDITWDGQRLKGRLVGNLDEIGSFIGSFEGTLDVKTWQIKGRATGNFQCAGTGNSGQPCLGLEACLRPLRRIDISQLVNGQPINGTTVQVQVPIPDNPYTWKLPPTNTYVVPEAAGCKNRSLLFLAVAIALLLFVLMWLYVTQQPVELIR</sequence>
<accession>A0A1V4BUU8</accession>